<sequence>MTGPLAGLRVVDCSRGTAGPRMTRMLADYGADVVWVEPPGGHPSREQLAIDYAVNLRNKRSLTVDLHSEAGVEQVLDLISRADVVVESWRPGVAERLGLGEAAIRARAPHVVSCSISGFGVDGPWRDVPGQEALVHALVGTMAEQPGYRPAPIFEGMPFASAGASYLGAAGVLAALYRRNIDGIGRHVETSLYDGALAYLMMLWGDTDSGQGMHVPGANRLVTRTFLCADEEYLGVHTGAVGAFGRLMKVLDLTDRIPAGETAHEMGVPLTPEQALIVAEEIPALFLQRPRHEWLALLGAADVCAVEHLRRCQSFDQPQVLHNGMVVQVDDPVLGALQQVAPPIRFAASPHVAPRPAPRVGEGGTALVADWTPMARPAPTGGADVAPLAGVRILDLGAYYAGPYAPRLMADLGADVVKLEPLAGDPLRGLAVVFRSAQAGKRSIAADMKADALAGVRQHLIANADVIHHNMRPGAAERLGVGYEQAAALNPAVVYVYSPGWGSSGPDHLRQSFAPNMSGFVGGCFEVAGRFNPPMYPTGNEDPGGGLVGAIATLMGLLHRQQTGKGQYVESPQINAALDGISHIVRRADGEVLGAERLDPLQYGFSALERLYPTADGWLCLSAQMPRDAAALRAALGNRLPAEWTGAELTDIDSDDLGDALGALFEARGTADWVAELTAAGVPAVAPKTERQTATFLRDPENQRTRRAAEVDHSRDVKVRGIDQLLRMTSAQMPAYRLAPELGAHTTEILLEAGLSPESIDAFREQRLVR</sequence>
<dbReference type="InterPro" id="IPR003673">
    <property type="entry name" value="CoA-Trfase_fam_III"/>
</dbReference>
<dbReference type="InterPro" id="IPR050509">
    <property type="entry name" value="CoA-transferase_III"/>
</dbReference>
<evidence type="ECO:0000313" key="6">
    <source>
        <dbReference type="EMBL" id="CAB4970593.1"/>
    </source>
</evidence>
<organism evidence="5">
    <name type="scientific">freshwater metagenome</name>
    <dbReference type="NCBI Taxonomy" id="449393"/>
    <lineage>
        <taxon>unclassified sequences</taxon>
        <taxon>metagenomes</taxon>
        <taxon>ecological metagenomes</taxon>
    </lineage>
</organism>
<dbReference type="SUPFAM" id="SSF89796">
    <property type="entry name" value="CoA-transferase family III (CaiB/BaiF)"/>
    <property type="match status" value="2"/>
</dbReference>
<dbReference type="Gene3D" id="3.40.50.10540">
    <property type="entry name" value="Crotonobetainyl-coa:carnitine coa-transferase, domain 1"/>
    <property type="match status" value="2"/>
</dbReference>
<accession>A0A6J7J856</accession>
<dbReference type="InterPro" id="IPR044855">
    <property type="entry name" value="CoA-Trfase_III_dom3_sf"/>
</dbReference>
<evidence type="ECO:0000313" key="3">
    <source>
        <dbReference type="EMBL" id="CAB4801956.1"/>
    </source>
</evidence>
<proteinExistence type="predicted"/>
<dbReference type="EMBL" id="CAESGF010000010">
    <property type="protein sequence ID" value="CAB4364108.1"/>
    <property type="molecule type" value="Genomic_DNA"/>
</dbReference>
<dbReference type="AlphaFoldDB" id="A0A6J7J856"/>
<dbReference type="Gene3D" id="3.30.1540.10">
    <property type="entry name" value="formyl-coa transferase, domain 3"/>
    <property type="match status" value="1"/>
</dbReference>
<evidence type="ECO:0000313" key="4">
    <source>
        <dbReference type="EMBL" id="CAB4851037.1"/>
    </source>
</evidence>
<dbReference type="EMBL" id="CAEZYF010000010">
    <property type="protein sequence ID" value="CAB4726195.1"/>
    <property type="molecule type" value="Genomic_DNA"/>
</dbReference>
<evidence type="ECO:0000313" key="2">
    <source>
        <dbReference type="EMBL" id="CAB4726195.1"/>
    </source>
</evidence>
<gene>
    <name evidence="2" type="ORF">UFOPK2656_01787</name>
    <name evidence="3" type="ORF">UFOPK3099_00172</name>
    <name evidence="4" type="ORF">UFOPK3267_01378</name>
    <name evidence="5" type="ORF">UFOPK3651_02038</name>
    <name evidence="6" type="ORF">UFOPK3931_00076</name>
    <name evidence="1" type="ORF">UFOPK4189_01875</name>
</gene>
<dbReference type="PANTHER" id="PTHR48228">
    <property type="entry name" value="SUCCINYL-COA--D-CITRAMALATE COA-TRANSFERASE"/>
    <property type="match status" value="1"/>
</dbReference>
<name>A0A6J7J856_9ZZZZ</name>
<evidence type="ECO:0000313" key="5">
    <source>
        <dbReference type="EMBL" id="CAB4939290.1"/>
    </source>
</evidence>
<dbReference type="EMBL" id="CAFAAV010000007">
    <property type="protein sequence ID" value="CAB4801956.1"/>
    <property type="molecule type" value="Genomic_DNA"/>
</dbReference>
<dbReference type="EMBL" id="CAFBOL010000001">
    <property type="protein sequence ID" value="CAB4970593.1"/>
    <property type="molecule type" value="Genomic_DNA"/>
</dbReference>
<reference evidence="5" key="1">
    <citation type="submission" date="2020-05" db="EMBL/GenBank/DDBJ databases">
        <authorList>
            <person name="Chiriac C."/>
            <person name="Salcher M."/>
            <person name="Ghai R."/>
            <person name="Kavagutti S V."/>
        </authorList>
    </citation>
    <scope>NUCLEOTIDE SEQUENCE</scope>
</reference>
<dbReference type="GO" id="GO:0003824">
    <property type="term" value="F:catalytic activity"/>
    <property type="evidence" value="ECO:0007669"/>
    <property type="project" value="InterPro"/>
</dbReference>
<dbReference type="EMBL" id="CAFBMT010000011">
    <property type="protein sequence ID" value="CAB4939290.1"/>
    <property type="molecule type" value="Genomic_DNA"/>
</dbReference>
<protein>
    <submittedName>
        <fullName evidence="5">Unannotated protein</fullName>
    </submittedName>
</protein>
<dbReference type="Pfam" id="PF02515">
    <property type="entry name" value="CoA_transf_3"/>
    <property type="match status" value="2"/>
</dbReference>
<dbReference type="EMBL" id="CAFBIY010000069">
    <property type="protein sequence ID" value="CAB4851037.1"/>
    <property type="molecule type" value="Genomic_DNA"/>
</dbReference>
<dbReference type="PANTHER" id="PTHR48228:SF5">
    <property type="entry name" value="ALPHA-METHYLACYL-COA RACEMASE"/>
    <property type="match status" value="1"/>
</dbReference>
<dbReference type="InterPro" id="IPR023606">
    <property type="entry name" value="CoA-Trfase_III_dom_1_sf"/>
</dbReference>
<evidence type="ECO:0000313" key="1">
    <source>
        <dbReference type="EMBL" id="CAB4364108.1"/>
    </source>
</evidence>